<keyword evidence="3 5" id="KW-0863">Zinc-finger</keyword>
<evidence type="ECO:0000256" key="2">
    <source>
        <dbReference type="ARBA" id="ARBA00022737"/>
    </source>
</evidence>
<dbReference type="InterPro" id="IPR013087">
    <property type="entry name" value="Znf_C2H2_type"/>
</dbReference>
<feature type="domain" description="C2H2-type" evidence="7">
    <location>
        <begin position="629"/>
        <end position="656"/>
    </location>
</feature>
<feature type="domain" description="C2H2-type" evidence="7">
    <location>
        <begin position="713"/>
        <end position="740"/>
    </location>
</feature>
<evidence type="ECO:0000256" key="5">
    <source>
        <dbReference type="PROSITE-ProRule" id="PRU00042"/>
    </source>
</evidence>
<dbReference type="PROSITE" id="PS50157">
    <property type="entry name" value="ZINC_FINGER_C2H2_2"/>
    <property type="match status" value="11"/>
</dbReference>
<name>A0ABQ8RUG3_PERAM</name>
<gene>
    <name evidence="8" type="ORF">ANN_27966</name>
</gene>
<dbReference type="Gene3D" id="3.30.420.10">
    <property type="entry name" value="Ribonuclease H-like superfamily/Ribonuclease H"/>
    <property type="match status" value="1"/>
</dbReference>
<proteinExistence type="predicted"/>
<comment type="caution">
    <text evidence="8">The sequence shown here is derived from an EMBL/GenBank/DDBJ whole genome shotgun (WGS) entry which is preliminary data.</text>
</comment>
<feature type="domain" description="C2H2-type" evidence="7">
    <location>
        <begin position="685"/>
        <end position="712"/>
    </location>
</feature>
<dbReference type="InterPro" id="IPR036397">
    <property type="entry name" value="RNaseH_sf"/>
</dbReference>
<evidence type="ECO:0000313" key="9">
    <source>
        <dbReference type="Proteomes" id="UP001148838"/>
    </source>
</evidence>
<feature type="domain" description="C2H2-type" evidence="7">
    <location>
        <begin position="825"/>
        <end position="852"/>
    </location>
</feature>
<dbReference type="SUPFAM" id="SSF57667">
    <property type="entry name" value="beta-beta-alpha zinc fingers"/>
    <property type="match status" value="6"/>
</dbReference>
<feature type="domain" description="C2H2-type" evidence="7">
    <location>
        <begin position="881"/>
        <end position="908"/>
    </location>
</feature>
<dbReference type="Pfam" id="PF00096">
    <property type="entry name" value="zf-C2H2"/>
    <property type="match status" value="9"/>
</dbReference>
<accession>A0ABQ8RUG3</accession>
<evidence type="ECO:0000256" key="6">
    <source>
        <dbReference type="SAM" id="MobiDB-lite"/>
    </source>
</evidence>
<feature type="compositionally biased region" description="Basic and acidic residues" evidence="6">
    <location>
        <begin position="171"/>
        <end position="186"/>
    </location>
</feature>
<feature type="domain" description="C2H2-type" evidence="7">
    <location>
        <begin position="797"/>
        <end position="824"/>
    </location>
</feature>
<dbReference type="PROSITE" id="PS00028">
    <property type="entry name" value="ZINC_FINGER_C2H2_1"/>
    <property type="match status" value="11"/>
</dbReference>
<keyword evidence="1" id="KW-0479">Metal-binding</keyword>
<reference evidence="8 9" key="1">
    <citation type="journal article" date="2022" name="Allergy">
        <title>Genome assembly and annotation of Periplaneta americana reveal a comprehensive cockroach allergen profile.</title>
        <authorList>
            <person name="Wang L."/>
            <person name="Xiong Q."/>
            <person name="Saelim N."/>
            <person name="Wang L."/>
            <person name="Nong W."/>
            <person name="Wan A.T."/>
            <person name="Shi M."/>
            <person name="Liu X."/>
            <person name="Cao Q."/>
            <person name="Hui J.H.L."/>
            <person name="Sookrung N."/>
            <person name="Leung T.F."/>
            <person name="Tungtrongchitr A."/>
            <person name="Tsui S.K.W."/>
        </authorList>
    </citation>
    <scope>NUCLEOTIDE SEQUENCE [LARGE SCALE GENOMIC DNA]</scope>
    <source>
        <strain evidence="8">PWHHKU_190912</strain>
    </source>
</reference>
<organism evidence="8 9">
    <name type="scientific">Periplaneta americana</name>
    <name type="common">American cockroach</name>
    <name type="synonym">Blatta americana</name>
    <dbReference type="NCBI Taxonomy" id="6978"/>
    <lineage>
        <taxon>Eukaryota</taxon>
        <taxon>Metazoa</taxon>
        <taxon>Ecdysozoa</taxon>
        <taxon>Arthropoda</taxon>
        <taxon>Hexapoda</taxon>
        <taxon>Insecta</taxon>
        <taxon>Pterygota</taxon>
        <taxon>Neoptera</taxon>
        <taxon>Polyneoptera</taxon>
        <taxon>Dictyoptera</taxon>
        <taxon>Blattodea</taxon>
        <taxon>Blattoidea</taxon>
        <taxon>Blattidae</taxon>
        <taxon>Blattinae</taxon>
        <taxon>Periplaneta</taxon>
    </lineage>
</organism>
<feature type="domain" description="C2H2-type" evidence="7">
    <location>
        <begin position="909"/>
        <end position="934"/>
    </location>
</feature>
<keyword evidence="4" id="KW-0862">Zinc</keyword>
<feature type="domain" description="C2H2-type" evidence="7">
    <location>
        <begin position="657"/>
        <end position="684"/>
    </location>
</feature>
<dbReference type="PANTHER" id="PTHR24379">
    <property type="entry name" value="KRAB AND ZINC FINGER DOMAIN-CONTAINING"/>
    <property type="match status" value="1"/>
</dbReference>
<keyword evidence="9" id="KW-1185">Reference proteome</keyword>
<sequence>MQNLGDVSEEHGKRFHQDMQTMELRYQGKQDTAMLGDYVWVLNVFSVQFTPLRNIFNCVSQPAIAAQMVEYKTPETSIGIVAVQICTSDNAGEMSPGSNTESYPAFARIGLRDNPGKNLNQVTCPDQDSNPGHLVSQPDALTVTPQVWTRAMDLIKMEPEVDPLDLQPQDSTHETEDNKDLSEERNVSNIQVRGIKTECVDRSFTSDINVEATPVPSSFAFVKCEVEDTPVDISSPELKSEADATKALFIIHSLFQEDFFDVDSDQPEQIVEVSLEEDEVFSESAVKDELCYFLAYQIHSGLQQGDALSPSLFTLALEYAVTKVQDNRQVLELSGLHQVWKRLRWASHVARMGESRNAYEVFVGTPEGKRPVGRPRCRWENNMKMDFREVGYDDRDWINLAQDRGRWLAYVRETLNSNRYLYLLQNQVVPAIANLFRHPANHRLPRDDIYLQLDGLPAHYGQNVREHLDQVFLQRRFGRRCHIEWPARSPDLSPLDFFFWDHLKSVVYRERPNNLEDLEHRIMEVVQDIPKACWLFNDAVSTATLFSVDEIGDSEMVFGEMRPRIRHSSPGIHHTVMEKLGKNPTSIEDNINSLSQGLASIEPEEDKLTQCGSNGADCSNIRDVSRDSMKCNICNEVFVTPQSMKLHYHIHTIRKSFKCDVCGKCFSTTKDLSRHGRIHTGEQPFKCELCGKCFSDPGNFNVHTRIHTGKRPFKCEVCGKRFSQLGNLKQHVAIHTGERSLKCELCGKCFYALSTLHSHVRTHIGERPFKCELCGKCFSVYSTLRNHERTHSGERPFKCEVCGKCFSAPSTLYNHARTHSGERPFKCEVCGKCFFASAALSRHARTHSGEMPFKCEVCGKRFSDSSTLNRHGRVHTGERPFKCEVCGKSFSSLGYVKKHVLIHTGERPFKCEVCGKCFTDSSNLKRHVRMHTGE</sequence>
<feature type="domain" description="C2H2-type" evidence="7">
    <location>
        <begin position="769"/>
        <end position="796"/>
    </location>
</feature>
<dbReference type="SMART" id="SM00355">
    <property type="entry name" value="ZnF_C2H2"/>
    <property type="match status" value="11"/>
</dbReference>
<protein>
    <recommendedName>
        <fullName evidence="7">C2H2-type domain-containing protein</fullName>
    </recommendedName>
</protein>
<feature type="domain" description="C2H2-type" evidence="7">
    <location>
        <begin position="853"/>
        <end position="880"/>
    </location>
</feature>
<dbReference type="Proteomes" id="UP001148838">
    <property type="component" value="Unassembled WGS sequence"/>
</dbReference>
<evidence type="ECO:0000256" key="3">
    <source>
        <dbReference type="ARBA" id="ARBA00022771"/>
    </source>
</evidence>
<dbReference type="InterPro" id="IPR036236">
    <property type="entry name" value="Znf_C2H2_sf"/>
</dbReference>
<evidence type="ECO:0000256" key="4">
    <source>
        <dbReference type="ARBA" id="ARBA00022833"/>
    </source>
</evidence>
<feature type="region of interest" description="Disordered" evidence="6">
    <location>
        <begin position="161"/>
        <end position="188"/>
    </location>
</feature>
<evidence type="ECO:0000259" key="7">
    <source>
        <dbReference type="PROSITE" id="PS50157"/>
    </source>
</evidence>
<dbReference type="PANTHER" id="PTHR24379:SF121">
    <property type="entry name" value="C2H2-TYPE DOMAIN-CONTAINING PROTEIN"/>
    <property type="match status" value="1"/>
</dbReference>
<dbReference type="EMBL" id="JAJSOF020000043">
    <property type="protein sequence ID" value="KAJ4425351.1"/>
    <property type="molecule type" value="Genomic_DNA"/>
</dbReference>
<feature type="non-terminal residue" evidence="8">
    <location>
        <position position="934"/>
    </location>
</feature>
<evidence type="ECO:0000313" key="8">
    <source>
        <dbReference type="EMBL" id="KAJ4425351.1"/>
    </source>
</evidence>
<feature type="domain" description="C2H2-type" evidence="7">
    <location>
        <begin position="741"/>
        <end position="768"/>
    </location>
</feature>
<evidence type="ECO:0000256" key="1">
    <source>
        <dbReference type="ARBA" id="ARBA00022723"/>
    </source>
</evidence>
<keyword evidence="2" id="KW-0677">Repeat</keyword>
<dbReference type="Gene3D" id="3.30.160.60">
    <property type="entry name" value="Classic Zinc Finger"/>
    <property type="match status" value="10"/>
</dbReference>